<keyword evidence="6 9" id="KW-0227">DNA damage</keyword>
<comment type="caution">
    <text evidence="13">The sequence shown here is derived from an EMBL/GenBank/DDBJ whole genome shotgun (WGS) entry which is preliminary data.</text>
</comment>
<evidence type="ECO:0000256" key="10">
    <source>
        <dbReference type="PROSITE-ProRule" id="PRU10072"/>
    </source>
</evidence>
<dbReference type="SMART" id="SM00987">
    <property type="entry name" value="UreE_C"/>
    <property type="match status" value="1"/>
</dbReference>
<name>A0A132BR79_9RHOB</name>
<dbReference type="CDD" id="cd10027">
    <property type="entry name" value="UDG-F1-like"/>
    <property type="match status" value="1"/>
</dbReference>
<dbReference type="GO" id="GO:0004844">
    <property type="term" value="F:uracil DNA N-glycosylase activity"/>
    <property type="evidence" value="ECO:0007669"/>
    <property type="project" value="UniProtKB-UniRule"/>
</dbReference>
<evidence type="ECO:0000256" key="7">
    <source>
        <dbReference type="ARBA" id="ARBA00022801"/>
    </source>
</evidence>
<keyword evidence="13" id="KW-0326">Glycosidase</keyword>
<dbReference type="AlphaFoldDB" id="A0A132BR79"/>
<proteinExistence type="inferred from homology"/>
<dbReference type="EMBL" id="LPUY01000134">
    <property type="protein sequence ID" value="KUP90905.1"/>
    <property type="molecule type" value="Genomic_DNA"/>
</dbReference>
<keyword evidence="8 9" id="KW-0234">DNA repair</keyword>
<evidence type="ECO:0000256" key="4">
    <source>
        <dbReference type="ARBA" id="ARBA00012030"/>
    </source>
</evidence>
<accession>A0A132BR79</accession>
<dbReference type="NCBIfam" id="NF003592">
    <property type="entry name" value="PRK05254.1-5"/>
    <property type="match status" value="1"/>
</dbReference>
<feature type="domain" description="Uracil-DNA glycosylase-like" evidence="12">
    <location>
        <begin position="53"/>
        <end position="211"/>
    </location>
</feature>
<dbReference type="PROSITE" id="PS00130">
    <property type="entry name" value="U_DNA_GLYCOSYLASE"/>
    <property type="match status" value="1"/>
</dbReference>
<comment type="subcellular location">
    <subcellularLocation>
        <location evidence="9">Cytoplasm</location>
    </subcellularLocation>
</comment>
<evidence type="ECO:0000313" key="13">
    <source>
        <dbReference type="EMBL" id="KUP90905.1"/>
    </source>
</evidence>
<evidence type="ECO:0000313" key="14">
    <source>
        <dbReference type="Proteomes" id="UP000068382"/>
    </source>
</evidence>
<comment type="function">
    <text evidence="2 9 11">Excises uracil residues from the DNA which can arise as a result of misincorporation of dUMP residues by DNA polymerase or due to deamination of cytosine.</text>
</comment>
<organism evidence="13 14">
    <name type="scientific">Tritonibacter horizontis</name>
    <dbReference type="NCBI Taxonomy" id="1768241"/>
    <lineage>
        <taxon>Bacteria</taxon>
        <taxon>Pseudomonadati</taxon>
        <taxon>Pseudomonadota</taxon>
        <taxon>Alphaproteobacteria</taxon>
        <taxon>Rhodobacterales</taxon>
        <taxon>Paracoccaceae</taxon>
        <taxon>Tritonibacter</taxon>
    </lineage>
</organism>
<evidence type="ECO:0000256" key="6">
    <source>
        <dbReference type="ARBA" id="ARBA00022763"/>
    </source>
</evidence>
<evidence type="ECO:0000256" key="8">
    <source>
        <dbReference type="ARBA" id="ARBA00023204"/>
    </source>
</evidence>
<dbReference type="GO" id="GO:0097510">
    <property type="term" value="P:base-excision repair, AP site formation via deaminated base removal"/>
    <property type="evidence" value="ECO:0007669"/>
    <property type="project" value="TreeGrafter"/>
</dbReference>
<dbReference type="EC" id="3.2.2.27" evidence="4 9"/>
<evidence type="ECO:0000256" key="9">
    <source>
        <dbReference type="HAMAP-Rule" id="MF_00148"/>
    </source>
</evidence>
<comment type="similarity">
    <text evidence="3 9 11">Belongs to the uracil-DNA glycosylase (UDG) superfamily. UNG family.</text>
</comment>
<sequence length="239" mass="25629">MALAEPQSTLDARLGGWADLAFFRETLPGIEAALAAEPRPVLPPAAQRFAAFQLTPPDLTRVVILGQDPYPTPGHAHGLAFSAAPDVHPLPRSLANIFKEMQADLGACPKTADLRPWARQGVLLLNTVLSVPAGTPNGHKALSWQALAHQVLQHTSRRPTAYVLWGNQAQALEKHIRPGDHLILRTAHPSPLSARRGFFGSRPFSAINAWLAARGETAISWTEPPAPQAPANPGNPTDV</sequence>
<dbReference type="PATRIC" id="fig|1768241.3.peg.4454"/>
<dbReference type="InterPro" id="IPR036895">
    <property type="entry name" value="Uracil-DNA_glycosylase-like_sf"/>
</dbReference>
<dbReference type="InterPro" id="IPR002043">
    <property type="entry name" value="UDG_fam1"/>
</dbReference>
<dbReference type="Gene3D" id="3.40.470.10">
    <property type="entry name" value="Uracil-DNA glycosylase-like domain"/>
    <property type="match status" value="1"/>
</dbReference>
<gene>
    <name evidence="9 13" type="primary">ung</name>
    <name evidence="13" type="ORF">TRIHO_42610</name>
</gene>
<dbReference type="InterPro" id="IPR018085">
    <property type="entry name" value="Ura-DNA_Glyclase_AS"/>
</dbReference>
<dbReference type="OrthoDB" id="9804372at2"/>
<keyword evidence="9" id="KW-0963">Cytoplasm</keyword>
<dbReference type="InterPro" id="IPR005122">
    <property type="entry name" value="Uracil-DNA_glycosylase-like"/>
</dbReference>
<comment type="catalytic activity">
    <reaction evidence="1 9 11">
        <text>Hydrolyzes single-stranded DNA or mismatched double-stranded DNA and polynucleotides, releasing free uracil.</text>
        <dbReference type="EC" id="3.2.2.27"/>
    </reaction>
</comment>
<evidence type="ECO:0000256" key="1">
    <source>
        <dbReference type="ARBA" id="ARBA00001400"/>
    </source>
</evidence>
<dbReference type="GO" id="GO:0005737">
    <property type="term" value="C:cytoplasm"/>
    <property type="evidence" value="ECO:0007669"/>
    <property type="project" value="UniProtKB-SubCell"/>
</dbReference>
<feature type="active site" description="Proton acceptor" evidence="9 10">
    <location>
        <position position="68"/>
    </location>
</feature>
<reference evidence="13 14" key="1">
    <citation type="submission" date="2015-12" db="EMBL/GenBank/DDBJ databases">
        <title>Genome sequence of the marine Rhodobacteraceae strain O3.65, Candidatus Tritonibacter horizontis.</title>
        <authorList>
            <person name="Poehlein A."/>
            <person name="Giebel H.A."/>
            <person name="Voget S."/>
            <person name="Brinkhoff T."/>
        </authorList>
    </citation>
    <scope>NUCLEOTIDE SEQUENCE [LARGE SCALE GENOMIC DNA]</scope>
    <source>
        <strain evidence="13 14">O3.65</strain>
    </source>
</reference>
<evidence type="ECO:0000256" key="5">
    <source>
        <dbReference type="ARBA" id="ARBA00018429"/>
    </source>
</evidence>
<protein>
    <recommendedName>
        <fullName evidence="5 9">Uracil-DNA glycosylase</fullName>
        <shortName evidence="9">UDG</shortName>
        <ecNumber evidence="4 9">3.2.2.27</ecNumber>
    </recommendedName>
</protein>
<keyword evidence="7 9" id="KW-0378">Hydrolase</keyword>
<evidence type="ECO:0000259" key="12">
    <source>
        <dbReference type="SMART" id="SM00986"/>
    </source>
</evidence>
<dbReference type="PANTHER" id="PTHR11264:SF0">
    <property type="entry name" value="URACIL-DNA GLYCOSYLASE"/>
    <property type="match status" value="1"/>
</dbReference>
<dbReference type="SUPFAM" id="SSF52141">
    <property type="entry name" value="Uracil-DNA glycosylase-like"/>
    <property type="match status" value="1"/>
</dbReference>
<dbReference type="NCBIfam" id="TIGR00628">
    <property type="entry name" value="ung"/>
    <property type="match status" value="1"/>
</dbReference>
<evidence type="ECO:0000256" key="3">
    <source>
        <dbReference type="ARBA" id="ARBA00008184"/>
    </source>
</evidence>
<dbReference type="Pfam" id="PF03167">
    <property type="entry name" value="UDG"/>
    <property type="match status" value="1"/>
</dbReference>
<evidence type="ECO:0000256" key="11">
    <source>
        <dbReference type="RuleBase" id="RU003780"/>
    </source>
</evidence>
<evidence type="ECO:0000256" key="2">
    <source>
        <dbReference type="ARBA" id="ARBA00002631"/>
    </source>
</evidence>
<keyword evidence="14" id="KW-1185">Reference proteome</keyword>
<dbReference type="PANTHER" id="PTHR11264">
    <property type="entry name" value="URACIL-DNA GLYCOSYLASE"/>
    <property type="match status" value="1"/>
</dbReference>
<dbReference type="SMART" id="SM00986">
    <property type="entry name" value="UDG"/>
    <property type="match status" value="1"/>
</dbReference>
<dbReference type="Proteomes" id="UP000068382">
    <property type="component" value="Unassembled WGS sequence"/>
</dbReference>
<dbReference type="RefSeq" id="WP_068248612.1">
    <property type="nucleotide sequence ID" value="NZ_LPUY01000134.1"/>
</dbReference>
<dbReference type="NCBIfam" id="NF003588">
    <property type="entry name" value="PRK05254.1-1"/>
    <property type="match status" value="1"/>
</dbReference>
<dbReference type="HAMAP" id="MF_00148">
    <property type="entry name" value="UDG"/>
    <property type="match status" value="1"/>
</dbReference>